<dbReference type="CDD" id="cd02440">
    <property type="entry name" value="AdoMet_MTases"/>
    <property type="match status" value="1"/>
</dbReference>
<dbReference type="RefSeq" id="WP_203964609.1">
    <property type="nucleotide sequence ID" value="NZ_AP023355.1"/>
</dbReference>
<organism evidence="2 3">
    <name type="scientific">Actinocatenispora thailandica</name>
    <dbReference type="NCBI Taxonomy" id="227318"/>
    <lineage>
        <taxon>Bacteria</taxon>
        <taxon>Bacillati</taxon>
        <taxon>Actinomycetota</taxon>
        <taxon>Actinomycetes</taxon>
        <taxon>Micromonosporales</taxon>
        <taxon>Micromonosporaceae</taxon>
        <taxon>Actinocatenispora</taxon>
    </lineage>
</organism>
<protein>
    <recommendedName>
        <fullName evidence="1">Methyltransferase domain-containing protein</fullName>
    </recommendedName>
</protein>
<dbReference type="KEGG" id="atl:Athai_61030"/>
<keyword evidence="3" id="KW-1185">Reference proteome</keyword>
<feature type="domain" description="Methyltransferase" evidence="1">
    <location>
        <begin position="59"/>
        <end position="161"/>
    </location>
</feature>
<gene>
    <name evidence="2" type="ORF">Athai_61030</name>
</gene>
<evidence type="ECO:0000259" key="1">
    <source>
        <dbReference type="Pfam" id="PF13649"/>
    </source>
</evidence>
<name>A0A7R7DVW9_9ACTN</name>
<dbReference type="InterPro" id="IPR029063">
    <property type="entry name" value="SAM-dependent_MTases_sf"/>
</dbReference>
<dbReference type="EMBL" id="AP023355">
    <property type="protein sequence ID" value="BCJ38600.1"/>
    <property type="molecule type" value="Genomic_DNA"/>
</dbReference>
<evidence type="ECO:0000313" key="3">
    <source>
        <dbReference type="Proteomes" id="UP000611640"/>
    </source>
</evidence>
<dbReference type="Proteomes" id="UP000611640">
    <property type="component" value="Chromosome"/>
</dbReference>
<accession>A0A7R7DVW9</accession>
<evidence type="ECO:0000313" key="2">
    <source>
        <dbReference type="EMBL" id="BCJ38600.1"/>
    </source>
</evidence>
<dbReference type="AlphaFoldDB" id="A0A7R7DVW9"/>
<sequence>MNDVDLTPRDPSAFRDGWMFVREAARDLRTTGAIAPSGKALSWALTQPVRAQASRPLSVLEVGAGTGSVTRVLIDVLSAGSRLDVVESNRRFAARLRRLVDAHPRLAALPHQVQIHQDSIEQFAPADRYDVIISGLPMKNFSPHQVERIMDKYQQLLHPGGVLTYFAYRGARHARVLLGSRRESRRHDAVDRLMNDYQQRLAITTRTVWANLPPAAVWQLQTADAPAPSPESR</sequence>
<proteinExistence type="predicted"/>
<dbReference type="SUPFAM" id="SSF53335">
    <property type="entry name" value="S-adenosyl-L-methionine-dependent methyltransferases"/>
    <property type="match status" value="1"/>
</dbReference>
<dbReference type="InterPro" id="IPR041698">
    <property type="entry name" value="Methyltransf_25"/>
</dbReference>
<dbReference type="Pfam" id="PF13649">
    <property type="entry name" value="Methyltransf_25"/>
    <property type="match status" value="1"/>
</dbReference>
<reference evidence="2 3" key="1">
    <citation type="submission" date="2020-08" db="EMBL/GenBank/DDBJ databases">
        <title>Whole genome shotgun sequence of Actinocatenispora thailandica NBRC 105041.</title>
        <authorList>
            <person name="Komaki H."/>
            <person name="Tamura T."/>
        </authorList>
    </citation>
    <scope>NUCLEOTIDE SEQUENCE [LARGE SCALE GENOMIC DNA]</scope>
    <source>
        <strain evidence="2 3">NBRC 105041</strain>
    </source>
</reference>
<dbReference type="Gene3D" id="3.40.50.150">
    <property type="entry name" value="Vaccinia Virus protein VP39"/>
    <property type="match status" value="1"/>
</dbReference>